<dbReference type="Pfam" id="PF09346">
    <property type="entry name" value="SMI1_KNR4"/>
    <property type="match status" value="1"/>
</dbReference>
<evidence type="ECO:0000313" key="2">
    <source>
        <dbReference type="EMBL" id="XDQ49214.1"/>
    </source>
</evidence>
<evidence type="ECO:0000259" key="1">
    <source>
        <dbReference type="SMART" id="SM00860"/>
    </source>
</evidence>
<dbReference type="Gene3D" id="3.40.1580.10">
    <property type="entry name" value="SMI1/KNR4-like"/>
    <property type="match status" value="1"/>
</dbReference>
<protein>
    <submittedName>
        <fullName evidence="2">SMI1/KNR4 family protein</fullName>
    </submittedName>
</protein>
<dbReference type="InterPro" id="IPR018958">
    <property type="entry name" value="Knr4/Smi1-like_dom"/>
</dbReference>
<dbReference type="InterPro" id="IPR037883">
    <property type="entry name" value="Knr4/Smi1-like_sf"/>
</dbReference>
<dbReference type="SMART" id="SM00860">
    <property type="entry name" value="SMI1_KNR4"/>
    <property type="match status" value="1"/>
</dbReference>
<proteinExistence type="predicted"/>
<reference evidence="2" key="1">
    <citation type="submission" date="2024-07" db="EMBL/GenBank/DDBJ databases">
        <authorList>
            <person name="Yu S.T."/>
        </authorList>
    </citation>
    <scope>NUCLEOTIDE SEQUENCE</scope>
    <source>
        <strain evidence="2">R39</strain>
    </source>
</reference>
<organism evidence="2">
    <name type="scientific">Streptomyces sp. R39</name>
    <dbReference type="NCBI Taxonomy" id="3238631"/>
    <lineage>
        <taxon>Bacteria</taxon>
        <taxon>Bacillati</taxon>
        <taxon>Actinomycetota</taxon>
        <taxon>Actinomycetes</taxon>
        <taxon>Kitasatosporales</taxon>
        <taxon>Streptomycetaceae</taxon>
        <taxon>Streptomyces</taxon>
    </lineage>
</organism>
<dbReference type="AlphaFoldDB" id="A0AB39R2W9"/>
<feature type="domain" description="Knr4/Smi1-like" evidence="1">
    <location>
        <begin position="24"/>
        <end position="139"/>
    </location>
</feature>
<gene>
    <name evidence="2" type="ORF">AB5J52_46975</name>
</gene>
<dbReference type="RefSeq" id="WP_369227868.1">
    <property type="nucleotide sequence ID" value="NZ_CP163441.1"/>
</dbReference>
<sequence length="147" mass="16300">MEVESAVWTEVVAALPGTAVFQPPASESSLIRCTASLGHPLPADLVALLRESNGIEGEHGEGLIWSAERIVSENQRLREDAELAPLYMPFDPLLFFADAGNGDLFALVSRIDRPDVFAWNHEDDSRIWVAPSLAKYLEWWLTGQIKL</sequence>
<dbReference type="SUPFAM" id="SSF160631">
    <property type="entry name" value="SMI1/KNR4-like"/>
    <property type="match status" value="1"/>
</dbReference>
<accession>A0AB39R2W9</accession>
<dbReference type="EMBL" id="CP163441">
    <property type="protein sequence ID" value="XDQ49214.1"/>
    <property type="molecule type" value="Genomic_DNA"/>
</dbReference>
<name>A0AB39R2W9_9ACTN</name>